<dbReference type="PANTHER" id="PTHR13271">
    <property type="entry name" value="UNCHARACTERIZED PUTATIVE METHYLTRANSFERASE"/>
    <property type="match status" value="1"/>
</dbReference>
<evidence type="ECO:0000259" key="5">
    <source>
        <dbReference type="Pfam" id="PF09273"/>
    </source>
</evidence>
<evidence type="ECO:0000256" key="2">
    <source>
        <dbReference type="ARBA" id="ARBA00022679"/>
    </source>
</evidence>
<feature type="region of interest" description="Disordered" evidence="4">
    <location>
        <begin position="199"/>
        <end position="262"/>
    </location>
</feature>
<dbReference type="AlphaFoldDB" id="A0A7S2VAL0"/>
<dbReference type="InterPro" id="IPR046341">
    <property type="entry name" value="SET_dom_sf"/>
</dbReference>
<dbReference type="EMBL" id="HBHT01005031">
    <property type="protein sequence ID" value="CAD9946559.1"/>
    <property type="molecule type" value="Transcribed_RNA"/>
</dbReference>
<evidence type="ECO:0000256" key="1">
    <source>
        <dbReference type="ARBA" id="ARBA00022603"/>
    </source>
</evidence>
<evidence type="ECO:0000256" key="3">
    <source>
        <dbReference type="ARBA" id="ARBA00022691"/>
    </source>
</evidence>
<gene>
    <name evidence="6" type="ORF">APAL1065_LOCUS3348</name>
</gene>
<feature type="domain" description="Rubisco LSMT substrate-binding" evidence="5">
    <location>
        <begin position="382"/>
        <end position="447"/>
    </location>
</feature>
<dbReference type="InterPro" id="IPR015353">
    <property type="entry name" value="Rubisco_LSMT_subst-bd"/>
</dbReference>
<dbReference type="GO" id="GO:0016279">
    <property type="term" value="F:protein-lysine N-methyltransferase activity"/>
    <property type="evidence" value="ECO:0007669"/>
    <property type="project" value="TreeGrafter"/>
</dbReference>
<dbReference type="Gene3D" id="3.90.1410.10">
    <property type="entry name" value="set domain protein methyltransferase, domain 1"/>
    <property type="match status" value="1"/>
</dbReference>
<dbReference type="Pfam" id="PF09273">
    <property type="entry name" value="Rubis-subs-bind"/>
    <property type="match status" value="1"/>
</dbReference>
<accession>A0A7S2VAL0</accession>
<evidence type="ECO:0000256" key="4">
    <source>
        <dbReference type="SAM" id="MobiDB-lite"/>
    </source>
</evidence>
<keyword evidence="1" id="KW-0489">Methyltransferase</keyword>
<protein>
    <recommendedName>
        <fullName evidence="5">Rubisco LSMT substrate-binding domain-containing protein</fullName>
    </recommendedName>
</protein>
<reference evidence="6" key="1">
    <citation type="submission" date="2021-01" db="EMBL/GenBank/DDBJ databases">
        <authorList>
            <person name="Corre E."/>
            <person name="Pelletier E."/>
            <person name="Niang G."/>
            <person name="Scheremetjew M."/>
            <person name="Finn R."/>
            <person name="Kale V."/>
            <person name="Holt S."/>
            <person name="Cochrane G."/>
            <person name="Meng A."/>
            <person name="Brown T."/>
            <person name="Cohen L."/>
        </authorList>
    </citation>
    <scope>NUCLEOTIDE SEQUENCE</scope>
    <source>
        <strain evidence="6">CCMP125</strain>
    </source>
</reference>
<keyword evidence="3" id="KW-0949">S-adenosyl-L-methionine</keyword>
<dbReference type="InterPro" id="IPR050600">
    <property type="entry name" value="SETD3_SETD6_MTase"/>
</dbReference>
<organism evidence="6">
    <name type="scientific">Entomoneis paludosa</name>
    <dbReference type="NCBI Taxonomy" id="265537"/>
    <lineage>
        <taxon>Eukaryota</taxon>
        <taxon>Sar</taxon>
        <taxon>Stramenopiles</taxon>
        <taxon>Ochrophyta</taxon>
        <taxon>Bacillariophyta</taxon>
        <taxon>Bacillariophyceae</taxon>
        <taxon>Bacillariophycidae</taxon>
        <taxon>Entomoneidaceae</taxon>
        <taxon>Entomoneis</taxon>
    </lineage>
</organism>
<keyword evidence="2" id="KW-0808">Transferase</keyword>
<sequence length="598" mass="66445">MPIFWTPEELQNLQGSYLLHQIADRNQAITEDYQTICSIAPLAQVCTLEEFKWARMCVCSRNFGLQIDGHRTSALVPHADMLNHYRPRETKWTFDEDRNAFTITTLQHIPAGAQVYDSYGQKCNHRFLLNYGFAVEENRELDGFCPNEVPLELMVDPEDVCFTEKVEFWTRGEIHHHHHHGNSGLVTQTILAQAQQAMQAAEANNHHNPHQQYSAKHRKSGGSTHSNSHKFFQHSHSMPLPYPQQPPIESAPQSGSSEASALSLGFPGGATVVKRVRVCVSNNENTRLLFSLLRALACNEAELRAITSPMSSTSSAAAAAAAAAASGGNTEAMSRALFGLPESLRGGHHQNSHQQQVQHQHNHQNVLTGTPSPQAFFRSCRDIRHPISLRNERAAMRLLLDVVRRHLAMYPTTLAQDVADLMDEQSLPRFSNKRHAKIQVRGEKEVLHHYALWAQTSLDVLDVIAEELLEEEQRSSAAGAAASAVEVKLTRTGKTVTDVGNHGGVDARTTSASLPPVSYEYMIRRMEEDCDDAASSVYAAAPTSSVRGGGVGIHHTILRYCADVLGSLRREEFKNLKRLRAMRAREHASRNGGKPSYM</sequence>
<dbReference type="SUPFAM" id="SSF82199">
    <property type="entry name" value="SET domain"/>
    <property type="match status" value="1"/>
</dbReference>
<dbReference type="CDD" id="cd10527">
    <property type="entry name" value="SET_LSMT"/>
    <property type="match status" value="1"/>
</dbReference>
<dbReference type="SUPFAM" id="SSF81822">
    <property type="entry name" value="RuBisCo LSMT C-terminal, substrate-binding domain"/>
    <property type="match status" value="1"/>
</dbReference>
<dbReference type="Gene3D" id="3.90.1420.10">
    <property type="entry name" value="Rubisco LSMT, substrate-binding domain"/>
    <property type="match status" value="1"/>
</dbReference>
<dbReference type="PANTHER" id="PTHR13271:SF137">
    <property type="entry name" value="SET DOMAIN-CONTAINING PROTEIN"/>
    <property type="match status" value="1"/>
</dbReference>
<dbReference type="GO" id="GO:0032259">
    <property type="term" value="P:methylation"/>
    <property type="evidence" value="ECO:0007669"/>
    <property type="project" value="UniProtKB-KW"/>
</dbReference>
<evidence type="ECO:0000313" key="6">
    <source>
        <dbReference type="EMBL" id="CAD9946559.1"/>
    </source>
</evidence>
<dbReference type="InterPro" id="IPR036464">
    <property type="entry name" value="Rubisco_LSMT_subst-bd_sf"/>
</dbReference>
<name>A0A7S2VAL0_9STRA</name>
<proteinExistence type="predicted"/>